<dbReference type="PRINTS" id="PR00619">
    <property type="entry name" value="GATAZNFINGER"/>
</dbReference>
<evidence type="ECO:0000313" key="10">
    <source>
        <dbReference type="EMBL" id="KAI9257155.1"/>
    </source>
</evidence>
<name>A0AAD5JWA4_9FUNG</name>
<dbReference type="GO" id="GO:0000981">
    <property type="term" value="F:DNA-binding transcription factor activity, RNA polymerase II-specific"/>
    <property type="evidence" value="ECO:0007669"/>
    <property type="project" value="TreeGrafter"/>
</dbReference>
<dbReference type="Gene3D" id="3.30.50.10">
    <property type="entry name" value="Erythroid Transcription Factor GATA-1, subunit A"/>
    <property type="match status" value="2"/>
</dbReference>
<dbReference type="GO" id="GO:0000978">
    <property type="term" value="F:RNA polymerase II cis-regulatory region sequence-specific DNA binding"/>
    <property type="evidence" value="ECO:0007669"/>
    <property type="project" value="TreeGrafter"/>
</dbReference>
<feature type="compositionally biased region" description="Polar residues" evidence="8">
    <location>
        <begin position="8"/>
        <end position="22"/>
    </location>
</feature>
<sequence length="257" mass="28636">MLEDEGPSQLQQRQVSRTQCSNCGTTKTPLWRRTPFNGEIVCNACGLFLKARNAPRPVIMTTQSPAMSQQQLNDMSPPQKQQQTVKTNLSTEGGTCPGDGHCNGTGGSPSCAGCPSYNNQHQDKPLQCTNCSTRNSPLWRRDTENNIICNACGLYYKLHNFHRPTSMKRTVIKRRKRSAPPPSDPIAIGNDNSVQQSNNENDLENRMAELDALIDRLQRLRQGILDHRNKSTITTRLGDMTDSLNDIINKAEITLLT</sequence>
<keyword evidence="7" id="KW-0175">Coiled coil</keyword>
<reference evidence="10" key="1">
    <citation type="journal article" date="2022" name="IScience">
        <title>Evolution of zygomycete secretomes and the origins of terrestrial fungal ecologies.</title>
        <authorList>
            <person name="Chang Y."/>
            <person name="Wang Y."/>
            <person name="Mondo S."/>
            <person name="Ahrendt S."/>
            <person name="Andreopoulos W."/>
            <person name="Barry K."/>
            <person name="Beard J."/>
            <person name="Benny G.L."/>
            <person name="Blankenship S."/>
            <person name="Bonito G."/>
            <person name="Cuomo C."/>
            <person name="Desiro A."/>
            <person name="Gervers K.A."/>
            <person name="Hundley H."/>
            <person name="Kuo A."/>
            <person name="LaButti K."/>
            <person name="Lang B.F."/>
            <person name="Lipzen A."/>
            <person name="O'Donnell K."/>
            <person name="Pangilinan J."/>
            <person name="Reynolds N."/>
            <person name="Sandor L."/>
            <person name="Smith M.E."/>
            <person name="Tsang A."/>
            <person name="Grigoriev I.V."/>
            <person name="Stajich J.E."/>
            <person name="Spatafora J.W."/>
        </authorList>
    </citation>
    <scope>NUCLEOTIDE SEQUENCE</scope>
    <source>
        <strain evidence="10">RSA 2281</strain>
    </source>
</reference>
<dbReference type="GO" id="GO:0000122">
    <property type="term" value="P:negative regulation of transcription by RNA polymerase II"/>
    <property type="evidence" value="ECO:0007669"/>
    <property type="project" value="TreeGrafter"/>
</dbReference>
<feature type="domain" description="GATA-type" evidence="9">
    <location>
        <begin position="14"/>
        <end position="70"/>
    </location>
</feature>
<dbReference type="AlphaFoldDB" id="A0AAD5JWA4"/>
<organism evidence="10 11">
    <name type="scientific">Phascolomyces articulosus</name>
    <dbReference type="NCBI Taxonomy" id="60185"/>
    <lineage>
        <taxon>Eukaryota</taxon>
        <taxon>Fungi</taxon>
        <taxon>Fungi incertae sedis</taxon>
        <taxon>Mucoromycota</taxon>
        <taxon>Mucoromycotina</taxon>
        <taxon>Mucoromycetes</taxon>
        <taxon>Mucorales</taxon>
        <taxon>Lichtheimiaceae</taxon>
        <taxon>Phascolomyces</taxon>
    </lineage>
</organism>
<dbReference type="SMART" id="SM00401">
    <property type="entry name" value="ZnF_GATA"/>
    <property type="match status" value="2"/>
</dbReference>
<dbReference type="PROSITE" id="PS00344">
    <property type="entry name" value="GATA_ZN_FINGER_1"/>
    <property type="match status" value="2"/>
</dbReference>
<dbReference type="PROSITE" id="PS50114">
    <property type="entry name" value="GATA_ZN_FINGER_2"/>
    <property type="match status" value="2"/>
</dbReference>
<keyword evidence="2" id="KW-0479">Metal-binding</keyword>
<dbReference type="InterPro" id="IPR039355">
    <property type="entry name" value="Transcription_factor_GATA"/>
</dbReference>
<accession>A0AAD5JWA4</accession>
<dbReference type="SUPFAM" id="SSF57716">
    <property type="entry name" value="Glucocorticoid receptor-like (DNA-binding domain)"/>
    <property type="match status" value="2"/>
</dbReference>
<evidence type="ECO:0000256" key="4">
    <source>
        <dbReference type="ARBA" id="ARBA00022833"/>
    </source>
</evidence>
<keyword evidence="11" id="KW-1185">Reference proteome</keyword>
<dbReference type="InterPro" id="IPR013088">
    <property type="entry name" value="Znf_NHR/GATA"/>
</dbReference>
<evidence type="ECO:0000256" key="7">
    <source>
        <dbReference type="SAM" id="Coils"/>
    </source>
</evidence>
<evidence type="ECO:0000256" key="2">
    <source>
        <dbReference type="ARBA" id="ARBA00022723"/>
    </source>
</evidence>
<keyword evidence="4" id="KW-0862">Zinc</keyword>
<dbReference type="CDD" id="cd00202">
    <property type="entry name" value="ZnF_GATA"/>
    <property type="match status" value="2"/>
</dbReference>
<feature type="coiled-coil region" evidence="7">
    <location>
        <begin position="200"/>
        <end position="230"/>
    </location>
</feature>
<dbReference type="GO" id="GO:0008270">
    <property type="term" value="F:zinc ion binding"/>
    <property type="evidence" value="ECO:0007669"/>
    <property type="project" value="UniProtKB-KW"/>
</dbReference>
<evidence type="ECO:0000256" key="5">
    <source>
        <dbReference type="ARBA" id="ARBA00023242"/>
    </source>
</evidence>
<dbReference type="PANTHER" id="PTHR10071:SF281">
    <property type="entry name" value="BOX A-BINDING FACTOR-RELATED"/>
    <property type="match status" value="1"/>
</dbReference>
<comment type="subcellular location">
    <subcellularLocation>
        <location evidence="1">Nucleus</location>
    </subcellularLocation>
</comment>
<dbReference type="InterPro" id="IPR000679">
    <property type="entry name" value="Znf_GATA"/>
</dbReference>
<dbReference type="Proteomes" id="UP001209540">
    <property type="component" value="Unassembled WGS sequence"/>
</dbReference>
<evidence type="ECO:0000256" key="6">
    <source>
        <dbReference type="PROSITE-ProRule" id="PRU00094"/>
    </source>
</evidence>
<evidence type="ECO:0000256" key="1">
    <source>
        <dbReference type="ARBA" id="ARBA00004123"/>
    </source>
</evidence>
<evidence type="ECO:0000313" key="11">
    <source>
        <dbReference type="Proteomes" id="UP001209540"/>
    </source>
</evidence>
<reference evidence="10" key="2">
    <citation type="submission" date="2023-02" db="EMBL/GenBank/DDBJ databases">
        <authorList>
            <consortium name="DOE Joint Genome Institute"/>
            <person name="Mondo S.J."/>
            <person name="Chang Y."/>
            <person name="Wang Y."/>
            <person name="Ahrendt S."/>
            <person name="Andreopoulos W."/>
            <person name="Barry K."/>
            <person name="Beard J."/>
            <person name="Benny G.L."/>
            <person name="Blankenship S."/>
            <person name="Bonito G."/>
            <person name="Cuomo C."/>
            <person name="Desiro A."/>
            <person name="Gervers K.A."/>
            <person name="Hundley H."/>
            <person name="Kuo A."/>
            <person name="LaButti K."/>
            <person name="Lang B.F."/>
            <person name="Lipzen A."/>
            <person name="O'Donnell K."/>
            <person name="Pangilinan J."/>
            <person name="Reynolds N."/>
            <person name="Sandor L."/>
            <person name="Smith M.W."/>
            <person name="Tsang A."/>
            <person name="Grigoriev I.V."/>
            <person name="Stajich J.E."/>
            <person name="Spatafora J.W."/>
        </authorList>
    </citation>
    <scope>NUCLEOTIDE SEQUENCE</scope>
    <source>
        <strain evidence="10">RSA 2281</strain>
    </source>
</reference>
<feature type="domain" description="GATA-type" evidence="9">
    <location>
        <begin position="122"/>
        <end position="175"/>
    </location>
</feature>
<dbReference type="GO" id="GO:0005634">
    <property type="term" value="C:nucleus"/>
    <property type="evidence" value="ECO:0007669"/>
    <property type="project" value="UniProtKB-SubCell"/>
</dbReference>
<keyword evidence="3 6" id="KW-0863">Zinc-finger</keyword>
<keyword evidence="5" id="KW-0539">Nucleus</keyword>
<comment type="caution">
    <text evidence="10">The sequence shown here is derived from an EMBL/GenBank/DDBJ whole genome shotgun (WGS) entry which is preliminary data.</text>
</comment>
<protein>
    <recommendedName>
        <fullName evidence="9">GATA-type domain-containing protein</fullName>
    </recommendedName>
</protein>
<evidence type="ECO:0000256" key="3">
    <source>
        <dbReference type="ARBA" id="ARBA00022771"/>
    </source>
</evidence>
<dbReference type="Pfam" id="PF00320">
    <property type="entry name" value="GATA"/>
    <property type="match status" value="2"/>
</dbReference>
<dbReference type="EMBL" id="JAIXMP010000020">
    <property type="protein sequence ID" value="KAI9257155.1"/>
    <property type="molecule type" value="Genomic_DNA"/>
</dbReference>
<feature type="region of interest" description="Disordered" evidence="8">
    <location>
        <begin position="171"/>
        <end position="198"/>
    </location>
</feature>
<dbReference type="GO" id="GO:0045944">
    <property type="term" value="P:positive regulation of transcription by RNA polymerase II"/>
    <property type="evidence" value="ECO:0007669"/>
    <property type="project" value="TreeGrafter"/>
</dbReference>
<dbReference type="PANTHER" id="PTHR10071">
    <property type="entry name" value="TRANSCRIPTION FACTOR GATA FAMILY MEMBER"/>
    <property type="match status" value="1"/>
</dbReference>
<evidence type="ECO:0000259" key="9">
    <source>
        <dbReference type="PROSITE" id="PS50114"/>
    </source>
</evidence>
<proteinExistence type="predicted"/>
<feature type="region of interest" description="Disordered" evidence="8">
    <location>
        <begin position="1"/>
        <end position="22"/>
    </location>
</feature>
<gene>
    <name evidence="10" type="ORF">BDA99DRAFT_573483</name>
</gene>
<evidence type="ECO:0000256" key="8">
    <source>
        <dbReference type="SAM" id="MobiDB-lite"/>
    </source>
</evidence>